<feature type="transmembrane region" description="Helical" evidence="1">
    <location>
        <begin position="228"/>
        <end position="252"/>
    </location>
</feature>
<feature type="transmembrane region" description="Helical" evidence="1">
    <location>
        <begin position="290"/>
        <end position="313"/>
    </location>
</feature>
<feature type="transmembrane region" description="Helical" evidence="1">
    <location>
        <begin position="374"/>
        <end position="393"/>
    </location>
</feature>
<dbReference type="EMBL" id="JBEAAL010000005">
    <property type="protein sequence ID" value="MEQ1405245.1"/>
    <property type="molecule type" value="Genomic_DNA"/>
</dbReference>
<evidence type="ECO:0000313" key="3">
    <source>
        <dbReference type="Proteomes" id="UP001496627"/>
    </source>
</evidence>
<dbReference type="Proteomes" id="UP001496627">
    <property type="component" value="Unassembled WGS sequence"/>
</dbReference>
<feature type="transmembrane region" description="Helical" evidence="1">
    <location>
        <begin position="81"/>
        <end position="104"/>
    </location>
</feature>
<feature type="transmembrane region" description="Helical" evidence="1">
    <location>
        <begin position="149"/>
        <end position="171"/>
    </location>
</feature>
<dbReference type="RefSeq" id="WP_348862756.1">
    <property type="nucleotide sequence ID" value="NZ_JBEAAL010000005.1"/>
</dbReference>
<keyword evidence="1" id="KW-1133">Transmembrane helix</keyword>
<keyword evidence="1" id="KW-0472">Membrane</keyword>
<proteinExistence type="predicted"/>
<keyword evidence="3" id="KW-1185">Reference proteome</keyword>
<feature type="transmembrane region" description="Helical" evidence="1">
    <location>
        <begin position="258"/>
        <end position="278"/>
    </location>
</feature>
<organism evidence="2 3">
    <name type="scientific">Neorhizobium phenanthreniclasticum</name>
    <dbReference type="NCBI Taxonomy" id="3157917"/>
    <lineage>
        <taxon>Bacteria</taxon>
        <taxon>Pseudomonadati</taxon>
        <taxon>Pseudomonadota</taxon>
        <taxon>Alphaproteobacteria</taxon>
        <taxon>Hyphomicrobiales</taxon>
        <taxon>Rhizobiaceae</taxon>
        <taxon>Rhizobium/Agrobacterium group</taxon>
        <taxon>Neorhizobium</taxon>
    </lineage>
</organism>
<sequence length="451" mass="48214">MPGATISRWTMSYFAAALICLVAGLALTASGFGYPSVPIEAPESLVIIHLIAIGWLGLLFAGSLLQFVPVLASRQLQSPQLALPTLLLTIGGLLLLLTGFLGLADILPFRAWTLPLGGVLLTFAFASLCWMVIGTLVTNRPLSLPAKFVALGCAPLIGVAVMGLLFTLPLSGLSDNPYLVRLVLKAPPAHAYLGLMGWMTVTAVGVSYRLLAMFLLSPEKVRNTSRAAAWLMVAALAAVMYDIVVVGAGAGGKSPSDVAMAIGGIAILLYAIDIYSIFKKRKRKSAELNVLSSLVAVAMLVISFILFGVSIVIGNSADMAIPAAYLFTFGWLTGLGFGQLYKIVAFMTWLEFYGPVLGRTAVPRVQDLVNERRASVWFLLYFSATTIATIALIHDVPDVFRWVTIAQLMAVCALAFEFIQARRLTLVPASTKLPTGNALSRLFLPSFNGRS</sequence>
<evidence type="ECO:0000313" key="2">
    <source>
        <dbReference type="EMBL" id="MEQ1405245.1"/>
    </source>
</evidence>
<reference evidence="2 3" key="1">
    <citation type="submission" date="2024-05" db="EMBL/GenBank/DDBJ databases">
        <title>Neorhizobium sp. Rsf11, a plant growth promoting and heavy metal resistant PAH-degrader.</title>
        <authorList>
            <person name="Golubev S.N."/>
            <person name="Muratova A.Y."/>
            <person name="Markelova M.I."/>
        </authorList>
    </citation>
    <scope>NUCLEOTIDE SEQUENCE [LARGE SCALE GENOMIC DNA]</scope>
    <source>
        <strain evidence="2 3">Rsf11</strain>
    </source>
</reference>
<feature type="transmembrane region" description="Helical" evidence="1">
    <location>
        <begin position="399"/>
        <end position="419"/>
    </location>
</feature>
<protein>
    <submittedName>
        <fullName evidence="2">Uncharacterized protein</fullName>
    </submittedName>
</protein>
<accession>A0ABV0M2I4</accession>
<comment type="caution">
    <text evidence="2">The sequence shown here is derived from an EMBL/GenBank/DDBJ whole genome shotgun (WGS) entry which is preliminary data.</text>
</comment>
<feature type="transmembrane region" description="Helical" evidence="1">
    <location>
        <begin position="191"/>
        <end position="216"/>
    </location>
</feature>
<feature type="transmembrane region" description="Helical" evidence="1">
    <location>
        <begin position="47"/>
        <end position="69"/>
    </location>
</feature>
<keyword evidence="1" id="KW-0812">Transmembrane</keyword>
<feature type="transmembrane region" description="Helical" evidence="1">
    <location>
        <begin position="116"/>
        <end position="137"/>
    </location>
</feature>
<feature type="transmembrane region" description="Helical" evidence="1">
    <location>
        <begin position="319"/>
        <end position="341"/>
    </location>
</feature>
<gene>
    <name evidence="2" type="ORF">ABK249_09915</name>
</gene>
<evidence type="ECO:0000256" key="1">
    <source>
        <dbReference type="SAM" id="Phobius"/>
    </source>
</evidence>
<name>A0ABV0M2I4_9HYPH</name>